<name>A0AAV4SVF0_CAEEX</name>
<proteinExistence type="predicted"/>
<sequence length="144" mass="15734">MSKCVEVKYQRPWIDGATGHRQDREAGLDWMKLNMREGSMRFEVGSDDLKAYSSKAGYCSTSNEKTHQDNNDDFGFGVDCCSDVKISCQSLLDLTKIRGVLGIGVGASRSVVSVVSLIGVKNFSESEYSSVPLSILLPGALEAW</sequence>
<keyword evidence="2" id="KW-1185">Reference proteome</keyword>
<evidence type="ECO:0000313" key="2">
    <source>
        <dbReference type="Proteomes" id="UP001054945"/>
    </source>
</evidence>
<organism evidence="1 2">
    <name type="scientific">Caerostris extrusa</name>
    <name type="common">Bark spider</name>
    <name type="synonym">Caerostris bankana</name>
    <dbReference type="NCBI Taxonomy" id="172846"/>
    <lineage>
        <taxon>Eukaryota</taxon>
        <taxon>Metazoa</taxon>
        <taxon>Ecdysozoa</taxon>
        <taxon>Arthropoda</taxon>
        <taxon>Chelicerata</taxon>
        <taxon>Arachnida</taxon>
        <taxon>Araneae</taxon>
        <taxon>Araneomorphae</taxon>
        <taxon>Entelegynae</taxon>
        <taxon>Araneoidea</taxon>
        <taxon>Araneidae</taxon>
        <taxon>Caerostris</taxon>
    </lineage>
</organism>
<dbReference type="EMBL" id="BPLR01009936">
    <property type="protein sequence ID" value="GIY35583.1"/>
    <property type="molecule type" value="Genomic_DNA"/>
</dbReference>
<reference evidence="1 2" key="1">
    <citation type="submission" date="2021-06" db="EMBL/GenBank/DDBJ databases">
        <title>Caerostris extrusa draft genome.</title>
        <authorList>
            <person name="Kono N."/>
            <person name="Arakawa K."/>
        </authorList>
    </citation>
    <scope>NUCLEOTIDE SEQUENCE [LARGE SCALE GENOMIC DNA]</scope>
</reference>
<comment type="caution">
    <text evidence="1">The sequence shown here is derived from an EMBL/GenBank/DDBJ whole genome shotgun (WGS) entry which is preliminary data.</text>
</comment>
<evidence type="ECO:0000313" key="1">
    <source>
        <dbReference type="EMBL" id="GIY35583.1"/>
    </source>
</evidence>
<accession>A0AAV4SVF0</accession>
<dbReference type="Proteomes" id="UP001054945">
    <property type="component" value="Unassembled WGS sequence"/>
</dbReference>
<dbReference type="AlphaFoldDB" id="A0AAV4SVF0"/>
<protein>
    <submittedName>
        <fullName evidence="1">Uncharacterized protein</fullName>
    </submittedName>
</protein>
<gene>
    <name evidence="1" type="ORF">CEXT_358771</name>
</gene>